<dbReference type="InParanoid" id="A7EJ45"/>
<keyword evidence="2" id="KW-1185">Reference proteome</keyword>
<dbReference type="EMBL" id="CH476626">
    <property type="protein sequence ID" value="EDO02861.1"/>
    <property type="molecule type" value="Genomic_DNA"/>
</dbReference>
<sequence length="62" mass="7209">MSLEVVRCETKDPDRGTFGVSGDTGSGFQVLGSWWYFLREWVMAYEGMNYGVWFRLGVFEEE</sequence>
<dbReference type="AlphaFoldDB" id="A7EJ45"/>
<gene>
    <name evidence="1" type="ORF">SS1G_05338</name>
</gene>
<dbReference type="HOGENOM" id="CLU_2905524_0_0_1"/>
<dbReference type="GeneID" id="5490074"/>
<proteinExistence type="predicted"/>
<organism evidence="1 2">
    <name type="scientific">Sclerotinia sclerotiorum (strain ATCC 18683 / 1980 / Ss-1)</name>
    <name type="common">White mold</name>
    <name type="synonym">Whetzelinia sclerotiorum</name>
    <dbReference type="NCBI Taxonomy" id="665079"/>
    <lineage>
        <taxon>Eukaryota</taxon>
        <taxon>Fungi</taxon>
        <taxon>Dikarya</taxon>
        <taxon>Ascomycota</taxon>
        <taxon>Pezizomycotina</taxon>
        <taxon>Leotiomycetes</taxon>
        <taxon>Helotiales</taxon>
        <taxon>Sclerotiniaceae</taxon>
        <taxon>Sclerotinia</taxon>
    </lineage>
</organism>
<dbReference type="Proteomes" id="UP000001312">
    <property type="component" value="Unassembled WGS sequence"/>
</dbReference>
<reference evidence="2" key="1">
    <citation type="journal article" date="2011" name="PLoS Genet.">
        <title>Genomic analysis of the necrotrophic fungal pathogens Sclerotinia sclerotiorum and Botrytis cinerea.</title>
        <authorList>
            <person name="Amselem J."/>
            <person name="Cuomo C.A."/>
            <person name="van Kan J.A."/>
            <person name="Viaud M."/>
            <person name="Benito E.P."/>
            <person name="Couloux A."/>
            <person name="Coutinho P.M."/>
            <person name="de Vries R.P."/>
            <person name="Dyer P.S."/>
            <person name="Fillinger S."/>
            <person name="Fournier E."/>
            <person name="Gout L."/>
            <person name="Hahn M."/>
            <person name="Kohn L."/>
            <person name="Lapalu N."/>
            <person name="Plummer K.M."/>
            <person name="Pradier J.M."/>
            <person name="Quevillon E."/>
            <person name="Sharon A."/>
            <person name="Simon A."/>
            <person name="ten Have A."/>
            <person name="Tudzynski B."/>
            <person name="Tudzynski P."/>
            <person name="Wincker P."/>
            <person name="Andrew M."/>
            <person name="Anthouard V."/>
            <person name="Beever R.E."/>
            <person name="Beffa R."/>
            <person name="Benoit I."/>
            <person name="Bouzid O."/>
            <person name="Brault B."/>
            <person name="Chen Z."/>
            <person name="Choquer M."/>
            <person name="Collemare J."/>
            <person name="Cotton P."/>
            <person name="Danchin E.G."/>
            <person name="Da Silva C."/>
            <person name="Gautier A."/>
            <person name="Giraud C."/>
            <person name="Giraud T."/>
            <person name="Gonzalez C."/>
            <person name="Grossetete S."/>
            <person name="Guldener U."/>
            <person name="Henrissat B."/>
            <person name="Howlett B.J."/>
            <person name="Kodira C."/>
            <person name="Kretschmer M."/>
            <person name="Lappartient A."/>
            <person name="Leroch M."/>
            <person name="Levis C."/>
            <person name="Mauceli E."/>
            <person name="Neuveglise C."/>
            <person name="Oeser B."/>
            <person name="Pearson M."/>
            <person name="Poulain J."/>
            <person name="Poussereau N."/>
            <person name="Quesneville H."/>
            <person name="Rascle C."/>
            <person name="Schumacher J."/>
            <person name="Segurens B."/>
            <person name="Sexton A."/>
            <person name="Silva E."/>
            <person name="Sirven C."/>
            <person name="Soanes D.M."/>
            <person name="Talbot N.J."/>
            <person name="Templeton M."/>
            <person name="Yandava C."/>
            <person name="Yarden O."/>
            <person name="Zeng Q."/>
            <person name="Rollins J.A."/>
            <person name="Lebrun M.H."/>
            <person name="Dickman M."/>
        </authorList>
    </citation>
    <scope>NUCLEOTIDE SEQUENCE [LARGE SCALE GENOMIC DNA]</scope>
    <source>
        <strain evidence="2">ATCC 18683 / 1980 / Ss-1</strain>
    </source>
</reference>
<evidence type="ECO:0000313" key="2">
    <source>
        <dbReference type="Proteomes" id="UP000001312"/>
    </source>
</evidence>
<protein>
    <submittedName>
        <fullName evidence="1">Uncharacterized protein</fullName>
    </submittedName>
</protein>
<accession>A7EJ45</accession>
<name>A7EJ45_SCLS1</name>
<dbReference type="RefSeq" id="XP_001593910.1">
    <property type="nucleotide sequence ID" value="XM_001593860.1"/>
</dbReference>
<dbReference type="KEGG" id="ssl:SS1G_05338"/>
<evidence type="ECO:0000313" key="1">
    <source>
        <dbReference type="EMBL" id="EDO02861.1"/>
    </source>
</evidence>